<comment type="caution">
    <text evidence="3">The sequence shown here is derived from an EMBL/GenBank/DDBJ whole genome shotgun (WGS) entry which is preliminary data.</text>
</comment>
<protein>
    <submittedName>
        <fullName evidence="3">Arylesterase</fullName>
    </submittedName>
</protein>
<dbReference type="RefSeq" id="WP_141167443.1">
    <property type="nucleotide sequence ID" value="NZ_VHLH01000024.1"/>
</dbReference>
<evidence type="ECO:0000313" key="3">
    <source>
        <dbReference type="EMBL" id="TPW27000.1"/>
    </source>
</evidence>
<dbReference type="PANTHER" id="PTHR30383:SF24">
    <property type="entry name" value="THIOESTERASE 1_PROTEASE 1_LYSOPHOSPHOLIPASE L1"/>
    <property type="match status" value="1"/>
</dbReference>
<dbReference type="InterPro" id="IPR036514">
    <property type="entry name" value="SGNH_hydro_sf"/>
</dbReference>
<dbReference type="GO" id="GO:0004622">
    <property type="term" value="F:phosphatidylcholine lysophospholipase activity"/>
    <property type="evidence" value="ECO:0007669"/>
    <property type="project" value="TreeGrafter"/>
</dbReference>
<dbReference type="EMBL" id="VHLH01000024">
    <property type="protein sequence ID" value="TPW27000.1"/>
    <property type="molecule type" value="Genomic_DNA"/>
</dbReference>
<reference evidence="3 4" key="1">
    <citation type="submission" date="2019-06" db="EMBL/GenBank/DDBJ databases">
        <authorList>
            <person name="Li M."/>
        </authorList>
    </citation>
    <scope>NUCLEOTIDE SEQUENCE [LARGE SCALE GENOMIC DNA]</scope>
    <source>
        <strain evidence="3 4">BGMRC6574</strain>
    </source>
</reference>
<keyword evidence="1" id="KW-0732">Signal</keyword>
<feature type="chain" id="PRO_5021196049" evidence="1">
    <location>
        <begin position="31"/>
        <end position="225"/>
    </location>
</feature>
<evidence type="ECO:0000259" key="2">
    <source>
        <dbReference type="Pfam" id="PF13472"/>
    </source>
</evidence>
<accession>A0A506TZQ9</accession>
<dbReference type="AlphaFoldDB" id="A0A506TZQ9"/>
<evidence type="ECO:0000256" key="1">
    <source>
        <dbReference type="SAM" id="SignalP"/>
    </source>
</evidence>
<dbReference type="Pfam" id="PF13472">
    <property type="entry name" value="Lipase_GDSL_2"/>
    <property type="match status" value="1"/>
</dbReference>
<feature type="domain" description="SGNH hydrolase-type esterase" evidence="2">
    <location>
        <begin position="38"/>
        <end position="195"/>
    </location>
</feature>
<dbReference type="Gene3D" id="3.40.50.1110">
    <property type="entry name" value="SGNH hydrolase"/>
    <property type="match status" value="1"/>
</dbReference>
<dbReference type="CDD" id="cd01822">
    <property type="entry name" value="Lysophospholipase_L1_like"/>
    <property type="match status" value="1"/>
</dbReference>
<proteinExistence type="predicted"/>
<evidence type="ECO:0000313" key="4">
    <source>
        <dbReference type="Proteomes" id="UP000320314"/>
    </source>
</evidence>
<dbReference type="OrthoDB" id="9786188at2"/>
<gene>
    <name evidence="3" type="ORF">FJU11_12710</name>
</gene>
<dbReference type="InterPro" id="IPR051532">
    <property type="entry name" value="Ester_Hydrolysis_Enzymes"/>
</dbReference>
<dbReference type="Proteomes" id="UP000320314">
    <property type="component" value="Unassembled WGS sequence"/>
</dbReference>
<sequence length="225" mass="24120">MGFKAKRADFRRWTALGIAAICLSAAPAIAAPLSIVGFGDSLMAGYELPQDQTFTAKLQSELKQRGYDVVIANAGVSGDTSSDGLSRLAWSVPDGTDAVLLEQGANDALRGVSPEKTKANLDAMIGRLHDRGIAVLLVGMLAPPNMGEAYTKTFDAIFDGLAKKYDLVFYPFFLDGVATHPDRQLSDGLHPNDKGTSIMAERFLPYAEKLIDEVRARQAEAGKKG</sequence>
<dbReference type="InterPro" id="IPR013830">
    <property type="entry name" value="SGNH_hydro"/>
</dbReference>
<keyword evidence="4" id="KW-1185">Reference proteome</keyword>
<dbReference type="PANTHER" id="PTHR30383">
    <property type="entry name" value="THIOESTERASE 1/PROTEASE 1/LYSOPHOSPHOLIPASE L1"/>
    <property type="match status" value="1"/>
</dbReference>
<name>A0A506TZQ9_9HYPH</name>
<organism evidence="3 4">
    <name type="scientific">Pararhizobium mangrovi</name>
    <dbReference type="NCBI Taxonomy" id="2590452"/>
    <lineage>
        <taxon>Bacteria</taxon>
        <taxon>Pseudomonadati</taxon>
        <taxon>Pseudomonadota</taxon>
        <taxon>Alphaproteobacteria</taxon>
        <taxon>Hyphomicrobiales</taxon>
        <taxon>Rhizobiaceae</taxon>
        <taxon>Rhizobium/Agrobacterium group</taxon>
        <taxon>Pararhizobium</taxon>
    </lineage>
</organism>
<feature type="signal peptide" evidence="1">
    <location>
        <begin position="1"/>
        <end position="30"/>
    </location>
</feature>
<dbReference type="SUPFAM" id="SSF52266">
    <property type="entry name" value="SGNH hydrolase"/>
    <property type="match status" value="1"/>
</dbReference>